<accession>A0ABS9V7C5</accession>
<keyword evidence="6" id="KW-1133">Transmembrane helix</keyword>
<dbReference type="PROSITE" id="PS50109">
    <property type="entry name" value="HIS_KIN"/>
    <property type="match status" value="1"/>
</dbReference>
<dbReference type="SMART" id="SM00387">
    <property type="entry name" value="HATPase_c"/>
    <property type="match status" value="1"/>
</dbReference>
<dbReference type="Gene3D" id="3.30.565.10">
    <property type="entry name" value="Histidine kinase-like ATPase, C-terminal domain"/>
    <property type="match status" value="1"/>
</dbReference>
<dbReference type="InterPro" id="IPR003661">
    <property type="entry name" value="HisK_dim/P_dom"/>
</dbReference>
<evidence type="ECO:0000313" key="10">
    <source>
        <dbReference type="EMBL" id="MCH7412273.1"/>
    </source>
</evidence>
<dbReference type="SMART" id="SM00388">
    <property type="entry name" value="HisKA"/>
    <property type="match status" value="1"/>
</dbReference>
<feature type="transmembrane region" description="Helical" evidence="6">
    <location>
        <begin position="311"/>
        <end position="331"/>
    </location>
</feature>
<dbReference type="InterPro" id="IPR004358">
    <property type="entry name" value="Sig_transdc_His_kin-like_C"/>
</dbReference>
<evidence type="ECO:0000256" key="5">
    <source>
        <dbReference type="PROSITE-ProRule" id="PRU00169"/>
    </source>
</evidence>
<dbReference type="EMBL" id="JAKZGO010000001">
    <property type="protein sequence ID" value="MCH7412273.1"/>
    <property type="molecule type" value="Genomic_DNA"/>
</dbReference>
<dbReference type="PROSITE" id="PS50110">
    <property type="entry name" value="RESPONSE_REGULATORY"/>
    <property type="match status" value="1"/>
</dbReference>
<dbReference type="InterPro" id="IPR011623">
    <property type="entry name" value="7TMR_DISM_rcpt_extracell_dom1"/>
</dbReference>
<feature type="transmembrane region" description="Helical" evidence="6">
    <location>
        <begin position="219"/>
        <end position="236"/>
    </location>
</feature>
<dbReference type="PRINTS" id="PR00344">
    <property type="entry name" value="BCTRLSENSOR"/>
</dbReference>
<sequence length="803" mass="91077">MKLKLPNAFLILILFLSSFSLKTQAQKVFDDDNFLKPVSVFEFSEITNVGDEAYSIEDIIKSSPKLDFEKIEGKNTNLGFTKDNYWLKFSIKNSSNSNLSLFFETGRPITDIVELYQLAENNQISFQRSGDLVPFIERPLNHRKIIFPIDLPANSTQQFYIQYQSDGEVINLPLNFHSSNSLILQSYLDQFIFGIFYGILFLAGAIYLFFYFGIKEKSFLLYSAYVLSIALLHFSLDGYFIQYIAPNAGWISRNSILLAAALSTLAFGRYTQVYMNVKSFNLSIHKAYNVLHLITFLLIFAVIAFDEIKHLYYPIVNILGIILLILIVIALSNSYIKKSAPDVFFSLGILAFFIGFVFFILNNFSLVPNSFFTENSSKLGTGFEMIFLSLSMANRIRKLKSEKEEMQSTALVRSQESNDIKSFFLSNISHELRTPLNAVIGLSKSIQAYTNDEKITNDLEVIQYSSLGLLSAIDDILDYSKIEKRELKLEEKQFELPKLIQELRVSTENQAKGKNLNFIYEEINQVPKLVLGDKNRLRQILANLLNNAVKFTNLGEVKLSIKSEILNNKKFMLSINVSDTGVGINTNKLDRIFESFIQEQIDDKRKFGGFGLGLCIVKALVELNKGQIEISSRPGLGTEVQVKIEVKLPQINSYEIDKLTHQSGTYDLGGKIILIVEDNPVNQLVMKSILKKWANTKFIIANHGLEAVEILNKEKIDLILMDLQMPEMDGYEATTAIRNGVCGEDNKNIPIIAVTADATEKAKNRVIEVGMDDYLTKPIDSEDLYSKIKKCFYLQNVDLSDVI</sequence>
<dbReference type="SUPFAM" id="SSF52172">
    <property type="entry name" value="CheY-like"/>
    <property type="match status" value="1"/>
</dbReference>
<feature type="transmembrane region" description="Helical" evidence="6">
    <location>
        <begin position="287"/>
        <end position="305"/>
    </location>
</feature>
<keyword evidence="7" id="KW-0732">Signal</keyword>
<evidence type="ECO:0000256" key="3">
    <source>
        <dbReference type="ARBA" id="ARBA00022553"/>
    </source>
</evidence>
<keyword evidence="3 5" id="KW-0597">Phosphoprotein</keyword>
<keyword evidence="6" id="KW-0812">Transmembrane</keyword>
<evidence type="ECO:0000256" key="4">
    <source>
        <dbReference type="ARBA" id="ARBA00023012"/>
    </source>
</evidence>
<dbReference type="Gene3D" id="3.40.50.2300">
    <property type="match status" value="1"/>
</dbReference>
<dbReference type="PANTHER" id="PTHR45339:SF1">
    <property type="entry name" value="HYBRID SIGNAL TRANSDUCTION HISTIDINE KINASE J"/>
    <property type="match status" value="1"/>
</dbReference>
<feature type="transmembrane region" description="Helical" evidence="6">
    <location>
        <begin position="343"/>
        <end position="367"/>
    </location>
</feature>
<feature type="signal peptide" evidence="7">
    <location>
        <begin position="1"/>
        <end position="25"/>
    </location>
</feature>
<keyword evidence="11" id="KW-1185">Reference proteome</keyword>
<dbReference type="Pfam" id="PF07696">
    <property type="entry name" value="7TMR-DISMED2"/>
    <property type="match status" value="1"/>
</dbReference>
<dbReference type="SUPFAM" id="SSF47384">
    <property type="entry name" value="Homodimeric domain of signal transducing histidine kinase"/>
    <property type="match status" value="1"/>
</dbReference>
<dbReference type="PANTHER" id="PTHR45339">
    <property type="entry name" value="HYBRID SIGNAL TRANSDUCTION HISTIDINE KINASE J"/>
    <property type="match status" value="1"/>
</dbReference>
<dbReference type="CDD" id="cd00082">
    <property type="entry name" value="HisKA"/>
    <property type="match status" value="1"/>
</dbReference>
<dbReference type="Pfam" id="PF00512">
    <property type="entry name" value="HisKA"/>
    <property type="match status" value="1"/>
</dbReference>
<evidence type="ECO:0000313" key="11">
    <source>
        <dbReference type="Proteomes" id="UP001165430"/>
    </source>
</evidence>
<dbReference type="EC" id="2.7.13.3" evidence="2"/>
<dbReference type="Pfam" id="PF00072">
    <property type="entry name" value="Response_reg"/>
    <property type="match status" value="1"/>
</dbReference>
<evidence type="ECO:0000259" key="8">
    <source>
        <dbReference type="PROSITE" id="PS50109"/>
    </source>
</evidence>
<dbReference type="Pfam" id="PF07695">
    <property type="entry name" value="7TMR-DISM_7TM"/>
    <property type="match status" value="1"/>
</dbReference>
<dbReference type="Proteomes" id="UP001165430">
    <property type="component" value="Unassembled WGS sequence"/>
</dbReference>
<feature type="chain" id="PRO_5046668202" description="histidine kinase" evidence="7">
    <location>
        <begin position="26"/>
        <end position="803"/>
    </location>
</feature>
<dbReference type="Gene3D" id="1.10.287.130">
    <property type="match status" value="1"/>
</dbReference>
<reference evidence="10" key="1">
    <citation type="submission" date="2022-03" db="EMBL/GenBank/DDBJ databases">
        <title>De novo assembled genomes of Belliella spp. (Cyclobacteriaceae) strains.</title>
        <authorList>
            <person name="Szabo A."/>
            <person name="Korponai K."/>
            <person name="Felfoldi T."/>
        </authorList>
    </citation>
    <scope>NUCLEOTIDE SEQUENCE</scope>
    <source>
        <strain evidence="10">DSM 111903</strain>
    </source>
</reference>
<comment type="catalytic activity">
    <reaction evidence="1">
        <text>ATP + protein L-histidine = ADP + protein N-phospho-L-histidine.</text>
        <dbReference type="EC" id="2.7.13.3"/>
    </reaction>
</comment>
<dbReference type="Pfam" id="PF02518">
    <property type="entry name" value="HATPase_c"/>
    <property type="match status" value="1"/>
</dbReference>
<dbReference type="InterPro" id="IPR036890">
    <property type="entry name" value="HATPase_C_sf"/>
</dbReference>
<feature type="domain" description="Response regulatory" evidence="9">
    <location>
        <begin position="672"/>
        <end position="792"/>
    </location>
</feature>
<dbReference type="Gene3D" id="2.60.40.2380">
    <property type="match status" value="1"/>
</dbReference>
<feature type="domain" description="Histidine kinase" evidence="8">
    <location>
        <begin position="427"/>
        <end position="648"/>
    </location>
</feature>
<keyword evidence="6" id="KW-0472">Membrane</keyword>
<evidence type="ECO:0000259" key="9">
    <source>
        <dbReference type="PROSITE" id="PS50110"/>
    </source>
</evidence>
<dbReference type="InterPro" id="IPR011622">
    <property type="entry name" value="7TMR_DISM_rcpt_extracell_dom2"/>
</dbReference>
<gene>
    <name evidence="10" type="ORF">MM213_02160</name>
</gene>
<organism evidence="10 11">
    <name type="scientific">Belliella alkalica</name>
    <dbReference type="NCBI Taxonomy" id="1730871"/>
    <lineage>
        <taxon>Bacteria</taxon>
        <taxon>Pseudomonadati</taxon>
        <taxon>Bacteroidota</taxon>
        <taxon>Cytophagia</taxon>
        <taxon>Cytophagales</taxon>
        <taxon>Cyclobacteriaceae</taxon>
        <taxon>Belliella</taxon>
    </lineage>
</organism>
<proteinExistence type="predicted"/>
<evidence type="ECO:0000256" key="2">
    <source>
        <dbReference type="ARBA" id="ARBA00012438"/>
    </source>
</evidence>
<comment type="caution">
    <text evidence="10">The sequence shown here is derived from an EMBL/GenBank/DDBJ whole genome shotgun (WGS) entry which is preliminary data.</text>
</comment>
<protein>
    <recommendedName>
        <fullName evidence="2">histidine kinase</fullName>
        <ecNumber evidence="2">2.7.13.3</ecNumber>
    </recommendedName>
</protein>
<feature type="transmembrane region" description="Helical" evidence="6">
    <location>
        <begin position="256"/>
        <end position="275"/>
    </location>
</feature>
<dbReference type="InterPro" id="IPR001789">
    <property type="entry name" value="Sig_transdc_resp-reg_receiver"/>
</dbReference>
<evidence type="ECO:0000256" key="1">
    <source>
        <dbReference type="ARBA" id="ARBA00000085"/>
    </source>
</evidence>
<feature type="modified residue" description="4-aspartylphosphate" evidence="5">
    <location>
        <position position="722"/>
    </location>
</feature>
<keyword evidence="4" id="KW-0902">Two-component regulatory system</keyword>
<dbReference type="SUPFAM" id="SSF55874">
    <property type="entry name" value="ATPase domain of HSP90 chaperone/DNA topoisomerase II/histidine kinase"/>
    <property type="match status" value="1"/>
</dbReference>
<evidence type="ECO:0000256" key="7">
    <source>
        <dbReference type="SAM" id="SignalP"/>
    </source>
</evidence>
<name>A0ABS9V7C5_9BACT</name>
<evidence type="ECO:0000256" key="6">
    <source>
        <dbReference type="SAM" id="Phobius"/>
    </source>
</evidence>
<dbReference type="InterPro" id="IPR005467">
    <property type="entry name" value="His_kinase_dom"/>
</dbReference>
<dbReference type="SMART" id="SM00448">
    <property type="entry name" value="REC"/>
    <property type="match status" value="1"/>
</dbReference>
<feature type="transmembrane region" description="Helical" evidence="6">
    <location>
        <begin position="191"/>
        <end position="212"/>
    </location>
</feature>
<dbReference type="InterPro" id="IPR003594">
    <property type="entry name" value="HATPase_dom"/>
</dbReference>
<dbReference type="RefSeq" id="WP_241409709.1">
    <property type="nucleotide sequence ID" value="NZ_JAKZGO010000001.1"/>
</dbReference>
<dbReference type="InterPro" id="IPR036097">
    <property type="entry name" value="HisK_dim/P_sf"/>
</dbReference>
<dbReference type="InterPro" id="IPR011006">
    <property type="entry name" value="CheY-like_superfamily"/>
</dbReference>
<dbReference type="CDD" id="cd17546">
    <property type="entry name" value="REC_hyHK_CKI1_RcsC-like"/>
    <property type="match status" value="1"/>
</dbReference>